<comment type="caution">
    <text evidence="2">The sequence shown here is derived from an EMBL/GenBank/DDBJ whole genome shotgun (WGS) entry which is preliminary data.</text>
</comment>
<dbReference type="STRING" id="5643.A0A060SS26"/>
<dbReference type="Proteomes" id="UP000029665">
    <property type="component" value="Unassembled WGS sequence"/>
</dbReference>
<evidence type="ECO:0008006" key="4">
    <source>
        <dbReference type="Google" id="ProtNLM"/>
    </source>
</evidence>
<organism evidence="2 3">
    <name type="scientific">Pycnoporus cinnabarinus</name>
    <name type="common">Cinnabar-red polypore</name>
    <name type="synonym">Trametes cinnabarina</name>
    <dbReference type="NCBI Taxonomy" id="5643"/>
    <lineage>
        <taxon>Eukaryota</taxon>
        <taxon>Fungi</taxon>
        <taxon>Dikarya</taxon>
        <taxon>Basidiomycota</taxon>
        <taxon>Agaricomycotina</taxon>
        <taxon>Agaricomycetes</taxon>
        <taxon>Polyporales</taxon>
        <taxon>Polyporaceae</taxon>
        <taxon>Trametes</taxon>
    </lineage>
</organism>
<dbReference type="EMBL" id="CCBP010000434">
    <property type="protein sequence ID" value="CDO76971.1"/>
    <property type="molecule type" value="Genomic_DNA"/>
</dbReference>
<dbReference type="GO" id="GO:0005737">
    <property type="term" value="C:cytoplasm"/>
    <property type="evidence" value="ECO:0007669"/>
    <property type="project" value="TreeGrafter"/>
</dbReference>
<dbReference type="OMA" id="NKQDYKH"/>
<dbReference type="PANTHER" id="PTHR15526">
    <property type="entry name" value="MUSKELIN"/>
    <property type="match status" value="1"/>
</dbReference>
<dbReference type="Pfam" id="PF24681">
    <property type="entry name" value="Kelch_KLHDC2_KLHL20_DRC7"/>
    <property type="match status" value="1"/>
</dbReference>
<evidence type="ECO:0000313" key="2">
    <source>
        <dbReference type="EMBL" id="CDO76971.1"/>
    </source>
</evidence>
<accession>A0A060SS26</accession>
<dbReference type="AlphaFoldDB" id="A0A060SS26"/>
<feature type="compositionally biased region" description="Low complexity" evidence="1">
    <location>
        <begin position="405"/>
        <end position="415"/>
    </location>
</feature>
<dbReference type="HOGENOM" id="CLU_568742_0_0_1"/>
<dbReference type="PANTHER" id="PTHR15526:SF5">
    <property type="entry name" value="MUSKELIN"/>
    <property type="match status" value="1"/>
</dbReference>
<dbReference type="OrthoDB" id="10052615at2759"/>
<dbReference type="SUPFAM" id="SSF50965">
    <property type="entry name" value="Galactose oxidase, central domain"/>
    <property type="match status" value="1"/>
</dbReference>
<reference evidence="2" key="1">
    <citation type="submission" date="2014-01" db="EMBL/GenBank/DDBJ databases">
        <title>The genome of the white-rot fungus Pycnoporus cinnabarinus: a basidiomycete model with a versatile arsenal for lignocellulosic biomass breakdown.</title>
        <authorList>
            <person name="Levasseur A."/>
            <person name="Lomascolo A."/>
            <person name="Ruiz-Duenas F.J."/>
            <person name="Uzan E."/>
            <person name="Piumi F."/>
            <person name="Kues U."/>
            <person name="Ram A.F.J."/>
            <person name="Murat C."/>
            <person name="Haon M."/>
            <person name="Benoit I."/>
            <person name="Arfi Y."/>
            <person name="Chevret D."/>
            <person name="Drula E."/>
            <person name="Kwon M.J."/>
            <person name="Gouret P."/>
            <person name="Lesage-Meessen L."/>
            <person name="Lombard V."/>
            <person name="Mariette J."/>
            <person name="Noirot C."/>
            <person name="Park J."/>
            <person name="Patyshakuliyeva A."/>
            <person name="Wieneger R.A.B."/>
            <person name="Wosten H.A.B."/>
            <person name="Martin F."/>
            <person name="Coutinho P.M."/>
            <person name="de Vries R."/>
            <person name="Martinez A.T."/>
            <person name="Klopp C."/>
            <person name="Pontarotti P."/>
            <person name="Henrissat B."/>
            <person name="Record E."/>
        </authorList>
    </citation>
    <scope>NUCLEOTIDE SEQUENCE [LARGE SCALE GENOMIC DNA]</scope>
    <source>
        <strain evidence="2">BRFM137</strain>
    </source>
</reference>
<evidence type="ECO:0000256" key="1">
    <source>
        <dbReference type="SAM" id="MobiDB-lite"/>
    </source>
</evidence>
<sequence>MVFDSKTGSIYVLGRLSDGDLIDAHEFPGDTRHLTQDSRISDAFANAATRLSQHMAGEASGSAHGSDFYRYHTRGLDAGKWDLLAFDTAATGGPPLISDHQMEIDCERQMIYVFGGRAGHSMVLDTKSQTLLIFGGQREDRYLSDMFAFHIPTSTVTELYSNFSAAGGPDPCFTQRAVIDVDTQEIYIFGGLTRSKPSAPPVLESESPYWIYRYDRPDIPGKWSKLVPEKDAESSWPQPRYAHQVVYDAKSKTVYMHGGNGGLDTEDTPSDSETRGGEADDDGQAQAGDMKRLDDFWRLEIVRPSEEEITRRALFEVRKQQFREMCEDGPPIKALTFLQTKVSEVVNHDDPEEAKAFRLLLSTHLLSAFPRAAVGDPMPSSGPPSVSGPSTVREDSPPPRKRSRPSSPEPAASASNLVSVVRWETDPSEAEGGAPSPERFRQRTEMFERLMVFINEDAKQPDKNLIDMISDEVSWVVEQP</sequence>
<name>A0A060SS26_PYCCI</name>
<dbReference type="Gene3D" id="2.120.10.80">
    <property type="entry name" value="Kelch-type beta propeller"/>
    <property type="match status" value="1"/>
</dbReference>
<proteinExistence type="predicted"/>
<feature type="compositionally biased region" description="Low complexity" evidence="1">
    <location>
        <begin position="374"/>
        <end position="391"/>
    </location>
</feature>
<dbReference type="InterPro" id="IPR015915">
    <property type="entry name" value="Kelch-typ_b-propeller"/>
</dbReference>
<protein>
    <recommendedName>
        <fullName evidence="4">Muskelin N-terminal domain-containing protein</fullName>
    </recommendedName>
</protein>
<keyword evidence="3" id="KW-1185">Reference proteome</keyword>
<evidence type="ECO:0000313" key="3">
    <source>
        <dbReference type="Proteomes" id="UP000029665"/>
    </source>
</evidence>
<gene>
    <name evidence="2" type="ORF">BN946_scf184281.g18</name>
</gene>
<feature type="region of interest" description="Disordered" evidence="1">
    <location>
        <begin position="257"/>
        <end position="289"/>
    </location>
</feature>
<dbReference type="InterPro" id="IPR011043">
    <property type="entry name" value="Gal_Oxase/kelch_b-propeller"/>
</dbReference>
<feature type="region of interest" description="Disordered" evidence="1">
    <location>
        <begin position="373"/>
        <end position="442"/>
    </location>
</feature>
<dbReference type="InterPro" id="IPR052456">
    <property type="entry name" value="CTLH_complex_component"/>
</dbReference>